<evidence type="ECO:0000256" key="7">
    <source>
        <dbReference type="ARBA" id="ARBA00022989"/>
    </source>
</evidence>
<dbReference type="Proteomes" id="UP001239994">
    <property type="component" value="Unassembled WGS sequence"/>
</dbReference>
<protein>
    <recommendedName>
        <fullName evidence="17">ADAM metallopeptidase domain 28</fullName>
    </recommendedName>
</protein>
<feature type="disulfide bond" evidence="11">
    <location>
        <begin position="259"/>
        <end position="283"/>
    </location>
</feature>
<dbReference type="GO" id="GO:0006508">
    <property type="term" value="P:proteolysis"/>
    <property type="evidence" value="ECO:0007669"/>
    <property type="project" value="InterPro"/>
</dbReference>
<dbReference type="SUPFAM" id="SSF57552">
    <property type="entry name" value="Blood coagulation inhibitor (disintegrin)"/>
    <property type="match status" value="1"/>
</dbReference>
<name>A0AAD9E312_9TELE</name>
<keyword evidence="3 12" id="KW-0812">Transmembrane</keyword>
<evidence type="ECO:0000256" key="8">
    <source>
        <dbReference type="ARBA" id="ARBA00023136"/>
    </source>
</evidence>
<evidence type="ECO:0000256" key="11">
    <source>
        <dbReference type="PROSITE-ProRule" id="PRU00276"/>
    </source>
</evidence>
<dbReference type="InterPro" id="IPR001762">
    <property type="entry name" value="Disintegrin_dom"/>
</dbReference>
<evidence type="ECO:0000256" key="10">
    <source>
        <dbReference type="PROSITE-ProRule" id="PRU00068"/>
    </source>
</evidence>
<feature type="binding site" evidence="11">
    <location>
        <position position="248"/>
    </location>
    <ligand>
        <name>Zn(2+)</name>
        <dbReference type="ChEBI" id="CHEBI:29105"/>
        <note>catalytic</note>
    </ligand>
</feature>
<dbReference type="GO" id="GO:0004222">
    <property type="term" value="F:metalloendopeptidase activity"/>
    <property type="evidence" value="ECO:0007669"/>
    <property type="project" value="InterPro"/>
</dbReference>
<dbReference type="FunFam" id="3.40.390.10:FF:000002">
    <property type="entry name" value="Disintegrin and metalloproteinase domain-containing protein 22"/>
    <property type="match status" value="1"/>
</dbReference>
<dbReference type="InterPro" id="IPR034027">
    <property type="entry name" value="Reprolysin_adamalysin"/>
</dbReference>
<evidence type="ECO:0008006" key="17">
    <source>
        <dbReference type="Google" id="ProtNLM"/>
    </source>
</evidence>
<proteinExistence type="predicted"/>
<keyword evidence="4 11" id="KW-0479">Metal-binding</keyword>
<keyword evidence="7 12" id="KW-1133">Transmembrane helix</keyword>
<keyword evidence="16" id="KW-1185">Reference proteome</keyword>
<keyword evidence="6 11" id="KW-0862">Zinc</keyword>
<comment type="caution">
    <text evidence="15">The sequence shown here is derived from an EMBL/GenBank/DDBJ whole genome shotgun (WGS) entry which is preliminary data.</text>
</comment>
<evidence type="ECO:0000256" key="4">
    <source>
        <dbReference type="ARBA" id="ARBA00022723"/>
    </source>
</evidence>
<dbReference type="InterPro" id="IPR036436">
    <property type="entry name" value="Disintegrin_dom_sf"/>
</dbReference>
<dbReference type="GO" id="GO:0046872">
    <property type="term" value="F:metal ion binding"/>
    <property type="evidence" value="ECO:0007669"/>
    <property type="project" value="UniProtKB-KW"/>
</dbReference>
<dbReference type="PANTHER" id="PTHR11905:SF32">
    <property type="entry name" value="DISINTEGRIN AND METALLOPROTEINASE DOMAIN-CONTAINING PROTEIN 28"/>
    <property type="match status" value="1"/>
</dbReference>
<evidence type="ECO:0000256" key="12">
    <source>
        <dbReference type="SAM" id="Phobius"/>
    </source>
</evidence>
<evidence type="ECO:0000256" key="3">
    <source>
        <dbReference type="ARBA" id="ARBA00022692"/>
    </source>
</evidence>
<dbReference type="PROSITE" id="PS50214">
    <property type="entry name" value="DISINTEGRIN_2"/>
    <property type="match status" value="1"/>
</dbReference>
<dbReference type="EMBL" id="JAROKS010000010">
    <property type="protein sequence ID" value="KAK1800567.1"/>
    <property type="molecule type" value="Genomic_DNA"/>
</dbReference>
<dbReference type="InterPro" id="IPR001590">
    <property type="entry name" value="Peptidase_M12B"/>
</dbReference>
<dbReference type="SMART" id="SM00050">
    <property type="entry name" value="DISIN"/>
    <property type="match status" value="1"/>
</dbReference>
<feature type="domain" description="Disintegrin" evidence="13">
    <location>
        <begin position="312"/>
        <end position="412"/>
    </location>
</feature>
<organism evidence="15 16">
    <name type="scientific">Electrophorus voltai</name>
    <dbReference type="NCBI Taxonomy" id="2609070"/>
    <lineage>
        <taxon>Eukaryota</taxon>
        <taxon>Metazoa</taxon>
        <taxon>Chordata</taxon>
        <taxon>Craniata</taxon>
        <taxon>Vertebrata</taxon>
        <taxon>Euteleostomi</taxon>
        <taxon>Actinopterygii</taxon>
        <taxon>Neopterygii</taxon>
        <taxon>Teleostei</taxon>
        <taxon>Ostariophysi</taxon>
        <taxon>Gymnotiformes</taxon>
        <taxon>Gymnotoidei</taxon>
        <taxon>Gymnotidae</taxon>
        <taxon>Electrophorus</taxon>
    </lineage>
</organism>
<dbReference type="SMART" id="SM00608">
    <property type="entry name" value="ACR"/>
    <property type="match status" value="1"/>
</dbReference>
<reference evidence="15" key="1">
    <citation type="submission" date="2023-03" db="EMBL/GenBank/DDBJ databases">
        <title>Electrophorus voltai genome.</title>
        <authorList>
            <person name="Bian C."/>
        </authorList>
    </citation>
    <scope>NUCLEOTIDE SEQUENCE</scope>
    <source>
        <strain evidence="15">CB-2022</strain>
        <tissue evidence="15">Muscle</tissue>
    </source>
</reference>
<dbReference type="GO" id="GO:0005886">
    <property type="term" value="C:plasma membrane"/>
    <property type="evidence" value="ECO:0007669"/>
    <property type="project" value="TreeGrafter"/>
</dbReference>
<accession>A0AAD9E312</accession>
<sequence>MVTLPLRQAVSQCYYHGWVGDNQESIASISTCKGIRGFFRTENHDYVIEPLSDSQTGEHVIYRAKLLKARDVHCGVTKTMDSALPKFTRRGHPQHRFAGASQTPSVKGRKYIETYLVVDNSEFRNLGSDMNKVRMRMFEIINFVNRIYLPLNTFIALVGLEVWSDRDKISVGPPAEQTLSAFTDWRNNELNKIKQSDHAQLISVVNFGGLVGLAYIGSLCSTDSTILVRDTSSSAMETAVVLAHELGHNLGMSHDSPTCFCTKHHCIMGATLSAPPPQHFSSCSVAEFEEFLRSAASLQCLSNNPNNTTITPPVCGNGFLEEGEDCDCSMVEVRSTPTPGKASACVCYRSAILMPLSANAARTASAALTVIHSDFQFLPLAVMCRPVRSECDLPEYCTGMSSECPEDTFRANGAPCSNNTGYCHGGQCPRRLDQCTGTWGQTAQTASDSCYELNTHGTQYAYCTRPSPDVYTGCQPKDVACGKLFCWNGSAEPRHGTAVMIGSCKATVHGDPSADYGQVHTGTKCGEGLVCSNSACVELGTVYEEPNCTKCPEHAVCNNKGACQCAAGWAPPDCASPHTDYIATAAEACSAIAACATVLLCLALVTAAMVWRVKTTRNRYANAQTHETTHRRVACASDCSAVSFSLVAGLELQEAEFPVLFHSSTTCNHSHSNAGLGWMSRPRSHSCGCTPPGERTGRVAFLEPEQVFARSVLGRLPTAERDGTTLALGTVVGLAHGVHNPRATGVSKPIEI</sequence>
<dbReference type="PROSITE" id="PS01186">
    <property type="entry name" value="EGF_2"/>
    <property type="match status" value="1"/>
</dbReference>
<evidence type="ECO:0000313" key="16">
    <source>
        <dbReference type="Proteomes" id="UP001239994"/>
    </source>
</evidence>
<evidence type="ECO:0000256" key="6">
    <source>
        <dbReference type="ARBA" id="ARBA00022833"/>
    </source>
</evidence>
<feature type="transmembrane region" description="Helical" evidence="12">
    <location>
        <begin position="591"/>
        <end position="611"/>
    </location>
</feature>
<feature type="disulfide bond" evidence="11">
    <location>
        <begin position="220"/>
        <end position="300"/>
    </location>
</feature>
<dbReference type="Pfam" id="PF00200">
    <property type="entry name" value="Disintegrin"/>
    <property type="match status" value="1"/>
</dbReference>
<evidence type="ECO:0000259" key="14">
    <source>
        <dbReference type="PROSITE" id="PS50215"/>
    </source>
</evidence>
<dbReference type="PANTHER" id="PTHR11905">
    <property type="entry name" value="ADAM A DISINTEGRIN AND METALLOPROTEASE DOMAIN"/>
    <property type="match status" value="1"/>
</dbReference>
<dbReference type="SUPFAM" id="SSF55486">
    <property type="entry name" value="Metalloproteases ('zincins'), catalytic domain"/>
    <property type="match status" value="1"/>
</dbReference>
<dbReference type="Gene3D" id="4.10.70.10">
    <property type="entry name" value="Disintegrin domain"/>
    <property type="match status" value="1"/>
</dbReference>
<evidence type="ECO:0000256" key="9">
    <source>
        <dbReference type="ARBA" id="ARBA00023157"/>
    </source>
</evidence>
<evidence type="ECO:0000256" key="5">
    <source>
        <dbReference type="ARBA" id="ARBA00022801"/>
    </source>
</evidence>
<feature type="binding site" evidence="11">
    <location>
        <position position="244"/>
    </location>
    <ligand>
        <name>Zn(2+)</name>
        <dbReference type="ChEBI" id="CHEBI:29105"/>
        <note>catalytic</note>
    </ligand>
</feature>
<feature type="domain" description="Peptidase M12B" evidence="14">
    <location>
        <begin position="110"/>
        <end position="305"/>
    </location>
</feature>
<dbReference type="PROSITE" id="PS50215">
    <property type="entry name" value="ADAM_MEPRO"/>
    <property type="match status" value="1"/>
</dbReference>
<dbReference type="Gene3D" id="3.40.390.10">
    <property type="entry name" value="Collagenase (Catalytic Domain)"/>
    <property type="match status" value="1"/>
</dbReference>
<comment type="subcellular location">
    <subcellularLocation>
        <location evidence="2">Membrane</location>
        <topology evidence="2">Single-pass membrane protein</topology>
    </subcellularLocation>
</comment>
<dbReference type="CDD" id="cd04269">
    <property type="entry name" value="ZnMc_adamalysin_II_like"/>
    <property type="match status" value="1"/>
</dbReference>
<feature type="disulfide bond" evidence="10">
    <location>
        <begin position="384"/>
        <end position="404"/>
    </location>
</feature>
<evidence type="ECO:0000313" key="15">
    <source>
        <dbReference type="EMBL" id="KAK1800567.1"/>
    </source>
</evidence>
<keyword evidence="8 12" id="KW-0472">Membrane</keyword>
<comment type="cofactor">
    <cofactor evidence="1">
        <name>Zn(2+)</name>
        <dbReference type="ChEBI" id="CHEBI:29105"/>
    </cofactor>
</comment>
<evidence type="ECO:0000256" key="1">
    <source>
        <dbReference type="ARBA" id="ARBA00001947"/>
    </source>
</evidence>
<gene>
    <name evidence="15" type="ORF">P4O66_005510</name>
</gene>
<keyword evidence="9 11" id="KW-1015">Disulfide bond</keyword>
<dbReference type="AlphaFoldDB" id="A0AAD9E312"/>
<feature type="binding site" evidence="11">
    <location>
        <position position="254"/>
    </location>
    <ligand>
        <name>Zn(2+)</name>
        <dbReference type="ChEBI" id="CHEBI:29105"/>
        <note>catalytic</note>
    </ligand>
</feature>
<dbReference type="Pfam" id="PF08516">
    <property type="entry name" value="ADAM_CR"/>
    <property type="match status" value="1"/>
</dbReference>
<dbReference type="InterPro" id="IPR024079">
    <property type="entry name" value="MetalloPept_cat_dom_sf"/>
</dbReference>
<dbReference type="Pfam" id="PF01421">
    <property type="entry name" value="Reprolysin"/>
    <property type="match status" value="1"/>
</dbReference>
<feature type="active site" evidence="11">
    <location>
        <position position="245"/>
    </location>
</feature>
<keyword evidence="5" id="KW-0378">Hydrolase</keyword>
<feature type="disulfide bond" evidence="11">
    <location>
        <begin position="261"/>
        <end position="266"/>
    </location>
</feature>
<dbReference type="InterPro" id="IPR006586">
    <property type="entry name" value="ADAM_Cys-rich"/>
</dbReference>
<evidence type="ECO:0000256" key="2">
    <source>
        <dbReference type="ARBA" id="ARBA00004167"/>
    </source>
</evidence>
<dbReference type="InterPro" id="IPR000742">
    <property type="entry name" value="EGF"/>
</dbReference>
<evidence type="ECO:0000259" key="13">
    <source>
        <dbReference type="PROSITE" id="PS50214"/>
    </source>
</evidence>